<dbReference type="KEGG" id="yli:2912858"/>
<dbReference type="Proteomes" id="UP000182444">
    <property type="component" value="Chromosome 1E"/>
</dbReference>
<dbReference type="GO" id="GO:0009395">
    <property type="term" value="P:phospholipid catabolic process"/>
    <property type="evidence" value="ECO:0007669"/>
    <property type="project" value="TreeGrafter"/>
</dbReference>
<evidence type="ECO:0000256" key="3">
    <source>
        <dbReference type="ARBA" id="ARBA00022801"/>
    </source>
</evidence>
<name>A0A1D8NGI1_YARLL</name>
<dbReference type="Pfam" id="PF04185">
    <property type="entry name" value="Phosphoesterase"/>
    <property type="match status" value="1"/>
</dbReference>
<evidence type="ECO:0000256" key="4">
    <source>
        <dbReference type="SAM" id="SignalP"/>
    </source>
</evidence>
<dbReference type="VEuPathDB" id="FungiDB:YALI0_E00110g"/>
<dbReference type="PANTHER" id="PTHR31956">
    <property type="entry name" value="NON-SPECIFIC PHOSPHOLIPASE C4-RELATED"/>
    <property type="match status" value="1"/>
</dbReference>
<evidence type="ECO:0000313" key="6">
    <source>
        <dbReference type="Proteomes" id="UP000182444"/>
    </source>
</evidence>
<keyword evidence="3" id="KW-0378">Hydrolase</keyword>
<gene>
    <name evidence="5" type="ORF">YALI1_E00389g</name>
</gene>
<organism evidence="5 6">
    <name type="scientific">Yarrowia lipolytica</name>
    <name type="common">Candida lipolytica</name>
    <dbReference type="NCBI Taxonomy" id="4952"/>
    <lineage>
        <taxon>Eukaryota</taxon>
        <taxon>Fungi</taxon>
        <taxon>Dikarya</taxon>
        <taxon>Ascomycota</taxon>
        <taxon>Saccharomycotina</taxon>
        <taxon>Dipodascomycetes</taxon>
        <taxon>Dipodascales</taxon>
        <taxon>Dipodascales incertae sedis</taxon>
        <taxon>Yarrowia</taxon>
    </lineage>
</organism>
<dbReference type="GeneID" id="2912858"/>
<dbReference type="PANTHER" id="PTHR31956:SF8">
    <property type="entry name" value="ACID PHOSPHATASE PHOA (AFU_ORTHOLOGUE AFUA_1G03570)"/>
    <property type="match status" value="1"/>
</dbReference>
<feature type="signal peptide" evidence="4">
    <location>
        <begin position="1"/>
        <end position="17"/>
    </location>
</feature>
<evidence type="ECO:0000256" key="1">
    <source>
        <dbReference type="ARBA" id="ARBA00000032"/>
    </source>
</evidence>
<comment type="catalytic activity">
    <reaction evidence="1">
        <text>a phosphate monoester + H2O = an alcohol + phosphate</text>
        <dbReference type="Rhea" id="RHEA:15017"/>
        <dbReference type="ChEBI" id="CHEBI:15377"/>
        <dbReference type="ChEBI" id="CHEBI:30879"/>
        <dbReference type="ChEBI" id="CHEBI:43474"/>
        <dbReference type="ChEBI" id="CHEBI:67140"/>
        <dbReference type="EC" id="3.1.3.2"/>
    </reaction>
</comment>
<protein>
    <recommendedName>
        <fullName evidence="2">acid phosphatase</fullName>
        <ecNumber evidence="2">3.1.3.2</ecNumber>
    </recommendedName>
</protein>
<dbReference type="Gene3D" id="3.40.720.10">
    <property type="entry name" value="Alkaline Phosphatase, subunit A"/>
    <property type="match status" value="1"/>
</dbReference>
<dbReference type="AlphaFoldDB" id="A0A1D8NGI1"/>
<dbReference type="VEuPathDB" id="FungiDB:YALI1_E00389g"/>
<dbReference type="InterPro" id="IPR017850">
    <property type="entry name" value="Alkaline_phosphatase_core_sf"/>
</dbReference>
<dbReference type="EMBL" id="CP017557">
    <property type="protein sequence ID" value="AOW04745.1"/>
    <property type="molecule type" value="Genomic_DNA"/>
</dbReference>
<dbReference type="InterPro" id="IPR007312">
    <property type="entry name" value="Phosphoesterase"/>
</dbReference>
<proteinExistence type="predicted"/>
<dbReference type="GO" id="GO:0003993">
    <property type="term" value="F:acid phosphatase activity"/>
    <property type="evidence" value="ECO:0007669"/>
    <property type="project" value="UniProtKB-EC"/>
</dbReference>
<accession>A0A1D8NGI1</accession>
<dbReference type="FunFam" id="3.40.720.10:FF:000043">
    <property type="entry name" value="Acid phosphatase PHOa"/>
    <property type="match status" value="1"/>
</dbReference>
<dbReference type="RefSeq" id="XP_503359.2">
    <property type="nucleotide sequence ID" value="XM_503359.2"/>
</dbReference>
<keyword evidence="4" id="KW-0732">Signal</keyword>
<dbReference type="eggNOG" id="ENOG502QSRP">
    <property type="taxonomic scope" value="Eukaryota"/>
</dbReference>
<reference evidence="5 6" key="1">
    <citation type="journal article" date="2016" name="PLoS ONE">
        <title>Sequence Assembly of Yarrowia lipolytica Strain W29/CLIB89 Shows Transposable Element Diversity.</title>
        <authorList>
            <person name="Magnan C."/>
            <person name="Yu J."/>
            <person name="Chang I."/>
            <person name="Jahn E."/>
            <person name="Kanomata Y."/>
            <person name="Wu J."/>
            <person name="Zeller M."/>
            <person name="Oakes M."/>
            <person name="Baldi P."/>
            <person name="Sandmeyer S."/>
        </authorList>
    </citation>
    <scope>NUCLEOTIDE SEQUENCE [LARGE SCALE GENOMIC DNA]</scope>
    <source>
        <strain evidence="6">CLIB89(W29)</strain>
    </source>
</reference>
<evidence type="ECO:0000313" key="5">
    <source>
        <dbReference type="EMBL" id="AOW04745.1"/>
    </source>
</evidence>
<sequence>MKIDIALVVLLATAVSAAPPTFSKIQPSPDAIASAAATAKSNHWKDEGYETVKGQVFDKYYQIWLENTNYDKAFGQADLKALTDEGILLTNYWSLTHPSQPNYIAAVSGDYFGDMTDSFKRVPEEVATVADLLDTKHISWGEYRNTSQYTGYDGYEFKNADGANDYVRKHNPLINYDSVANKKERLGNLKNFTEFYKDLKNADLPQWAFITPNMTNDGHDSDIEVAGKWSSSFIRPLLKNPTFYDNNLIILTFDENHNYLTKNRVYAVLLGGSIPDHLKGTTDDTFYDHYTNLATVQANWKLPHLGRKDVDANIFKFVADKLDIKNDDVDTTWKFNNVPESGYFQNKNKGIPAPDVNAVGRSGNHILPSLRN</sequence>
<feature type="chain" id="PRO_5009110571" description="acid phosphatase" evidence="4">
    <location>
        <begin position="18"/>
        <end position="372"/>
    </location>
</feature>
<dbReference type="EC" id="3.1.3.2" evidence="2"/>
<evidence type="ECO:0000256" key="2">
    <source>
        <dbReference type="ARBA" id="ARBA00012646"/>
    </source>
</evidence>